<dbReference type="Gene3D" id="3.60.10.10">
    <property type="entry name" value="Endonuclease/exonuclease/phosphatase"/>
    <property type="match status" value="1"/>
</dbReference>
<sequence>MDMNRYSLGDFDNHSSLMAIRAANHDNSQFFSFQSVKPCEVEDRLKKLRLGKAMGWDIIPPRALISGASELAVPLANLFNICIEQGHWPTDWKKGEWTPVHKKDDQLQKENCLPVTVQTVINKISEQLLSSQITGNYNNRLCDHLTAYRKRNSCETALLYLTESWRHSLDNGECVGVLSTDMREVMQENWSMSRRGVLGQFSVTETYSGALGHWDTGVGQGKAQDQRRIHRVGFAIRNYLLTILTEQPVGINERLITLRIGLKRNQNGVVISAYAPTLDAEEKVEEAFYADLDESISATPTQDKLIILGDVNARINAKKTQVLFQPSPKDTVKTPPSTKIGETVLENVDKFTYLGSTLSPHANVYAEVNPRLQQAAAAFGKLQSTVFQDRDIRLDAKIKVYKAIVVTTLLCGSETWTIYRRHIAA</sequence>
<dbReference type="PANTHER" id="PTHR47027:SF20">
    <property type="entry name" value="REVERSE TRANSCRIPTASE-LIKE PROTEIN WITH RNA-DIRECTED DNA POLYMERASE DOMAIN"/>
    <property type="match status" value="1"/>
</dbReference>
<name>A0A2B4R5B9_STYPI</name>
<gene>
    <name evidence="1" type="ORF">AWC38_SpisGene23146</name>
</gene>
<dbReference type="STRING" id="50429.A0A2B4R5B9"/>
<proteinExistence type="predicted"/>
<dbReference type="EMBL" id="LSMT01001165">
    <property type="protein sequence ID" value="PFX12831.1"/>
    <property type="molecule type" value="Genomic_DNA"/>
</dbReference>
<organism evidence="1 2">
    <name type="scientific">Stylophora pistillata</name>
    <name type="common">Smooth cauliflower coral</name>
    <dbReference type="NCBI Taxonomy" id="50429"/>
    <lineage>
        <taxon>Eukaryota</taxon>
        <taxon>Metazoa</taxon>
        <taxon>Cnidaria</taxon>
        <taxon>Anthozoa</taxon>
        <taxon>Hexacorallia</taxon>
        <taxon>Scleractinia</taxon>
        <taxon>Astrocoeniina</taxon>
        <taxon>Pocilloporidae</taxon>
        <taxon>Stylophora</taxon>
    </lineage>
</organism>
<reference evidence="2" key="1">
    <citation type="journal article" date="2017" name="bioRxiv">
        <title>Comparative analysis of the genomes of Stylophora pistillata and Acropora digitifera provides evidence for extensive differences between species of corals.</title>
        <authorList>
            <person name="Voolstra C.R."/>
            <person name="Li Y."/>
            <person name="Liew Y.J."/>
            <person name="Baumgarten S."/>
            <person name="Zoccola D."/>
            <person name="Flot J.-F."/>
            <person name="Tambutte S."/>
            <person name="Allemand D."/>
            <person name="Aranda M."/>
        </authorList>
    </citation>
    <scope>NUCLEOTIDE SEQUENCE [LARGE SCALE GENOMIC DNA]</scope>
</reference>
<dbReference type="SUPFAM" id="SSF56219">
    <property type="entry name" value="DNase I-like"/>
    <property type="match status" value="1"/>
</dbReference>
<evidence type="ECO:0000313" key="1">
    <source>
        <dbReference type="EMBL" id="PFX12831.1"/>
    </source>
</evidence>
<keyword evidence="2" id="KW-1185">Reference proteome</keyword>
<dbReference type="PANTHER" id="PTHR47027">
    <property type="entry name" value="REVERSE TRANSCRIPTASE DOMAIN-CONTAINING PROTEIN"/>
    <property type="match status" value="1"/>
</dbReference>
<dbReference type="OrthoDB" id="5987713at2759"/>
<accession>A0A2B4R5B9</accession>
<dbReference type="AlphaFoldDB" id="A0A2B4R5B9"/>
<dbReference type="Proteomes" id="UP000225706">
    <property type="component" value="Unassembled WGS sequence"/>
</dbReference>
<evidence type="ECO:0008006" key="3">
    <source>
        <dbReference type="Google" id="ProtNLM"/>
    </source>
</evidence>
<dbReference type="InterPro" id="IPR036691">
    <property type="entry name" value="Endo/exonu/phosph_ase_sf"/>
</dbReference>
<comment type="caution">
    <text evidence="1">The sequence shown here is derived from an EMBL/GenBank/DDBJ whole genome shotgun (WGS) entry which is preliminary data.</text>
</comment>
<protein>
    <recommendedName>
        <fullName evidence="3">Endonuclease/exonuclease/phosphatase domain-containing protein</fullName>
    </recommendedName>
</protein>
<evidence type="ECO:0000313" key="2">
    <source>
        <dbReference type="Proteomes" id="UP000225706"/>
    </source>
</evidence>